<reference evidence="1 2" key="1">
    <citation type="submission" date="2024-09" db="EMBL/GenBank/DDBJ databases">
        <authorList>
            <person name="Sun Q."/>
            <person name="Mori K."/>
        </authorList>
    </citation>
    <scope>NUCLEOTIDE SEQUENCE [LARGE SCALE GENOMIC DNA]</scope>
    <source>
        <strain evidence="1 2">JCM 4414</strain>
    </source>
</reference>
<organism evidence="1 2">
    <name type="scientific">Streptomyces roseoviridis</name>
    <dbReference type="NCBI Taxonomy" id="67361"/>
    <lineage>
        <taxon>Bacteria</taxon>
        <taxon>Bacillati</taxon>
        <taxon>Actinomycetota</taxon>
        <taxon>Actinomycetes</taxon>
        <taxon>Kitasatosporales</taxon>
        <taxon>Streptomycetaceae</taxon>
        <taxon>Streptomyces</taxon>
    </lineage>
</organism>
<proteinExistence type="predicted"/>
<gene>
    <name evidence="1" type="ORF">ACFFTP_31235</name>
</gene>
<dbReference type="RefSeq" id="WP_382746262.1">
    <property type="nucleotide sequence ID" value="NZ_JBHMCT010000053.1"/>
</dbReference>
<evidence type="ECO:0000313" key="2">
    <source>
        <dbReference type="Proteomes" id="UP001589716"/>
    </source>
</evidence>
<evidence type="ECO:0008006" key="3">
    <source>
        <dbReference type="Google" id="ProtNLM"/>
    </source>
</evidence>
<dbReference type="Proteomes" id="UP001589716">
    <property type="component" value="Unassembled WGS sequence"/>
</dbReference>
<accession>A0ABV5QYQ5</accession>
<feature type="non-terminal residue" evidence="1">
    <location>
        <position position="92"/>
    </location>
</feature>
<evidence type="ECO:0000313" key="1">
    <source>
        <dbReference type="EMBL" id="MFB9558642.1"/>
    </source>
</evidence>
<sequence>MPTTSAVAEPEFPDTPAGRLDQLAAEKDWDTSSASAAAYVADMCVSMDGWKKAGLDPAETLGKRVKGEEVEVLRAGMPQLCPRWSKQALAAL</sequence>
<protein>
    <recommendedName>
        <fullName evidence="3">DUF732 domain-containing protein</fullName>
    </recommendedName>
</protein>
<comment type="caution">
    <text evidence="1">The sequence shown here is derived from an EMBL/GenBank/DDBJ whole genome shotgun (WGS) entry which is preliminary data.</text>
</comment>
<keyword evidence="2" id="KW-1185">Reference proteome</keyword>
<dbReference type="EMBL" id="JBHMCT010000053">
    <property type="protein sequence ID" value="MFB9558642.1"/>
    <property type="molecule type" value="Genomic_DNA"/>
</dbReference>
<name>A0ABV5QYQ5_9ACTN</name>